<organism evidence="4 5">
    <name type="scientific">Dendrobium catenatum</name>
    <dbReference type="NCBI Taxonomy" id="906689"/>
    <lineage>
        <taxon>Eukaryota</taxon>
        <taxon>Viridiplantae</taxon>
        <taxon>Streptophyta</taxon>
        <taxon>Embryophyta</taxon>
        <taxon>Tracheophyta</taxon>
        <taxon>Spermatophyta</taxon>
        <taxon>Magnoliopsida</taxon>
        <taxon>Liliopsida</taxon>
        <taxon>Asparagales</taxon>
        <taxon>Orchidaceae</taxon>
        <taxon>Epidendroideae</taxon>
        <taxon>Malaxideae</taxon>
        <taxon>Dendrobiinae</taxon>
        <taxon>Dendrobium</taxon>
    </lineage>
</organism>
<keyword evidence="1" id="KW-0812">Transmembrane</keyword>
<sequence length="172" mass="18744">MQMNLTRRFFLRAALFVLLGGSSAAVLFVSGDAIQAHGSTGRNLLQAKQHCPINFQFMNYTIITSKCKGPQYAANPCCSAFKEFACPYADQLNVLTNDCSFVMFSYINQYGKYPAGLFSSECKDGKEGLNCTAYISKPDNSTSSSSARMYGSFLPLVSAVSGFVMANLLHCI</sequence>
<dbReference type="Proteomes" id="UP000233837">
    <property type="component" value="Unassembled WGS sequence"/>
</dbReference>
<keyword evidence="1" id="KW-1133">Transmembrane helix</keyword>
<dbReference type="InterPro" id="IPR006311">
    <property type="entry name" value="TAT_signal"/>
</dbReference>
<evidence type="ECO:0000259" key="3">
    <source>
        <dbReference type="Pfam" id="PF26578"/>
    </source>
</evidence>
<keyword evidence="5" id="KW-1185">Reference proteome</keyword>
<dbReference type="EMBL" id="KZ503453">
    <property type="protein sequence ID" value="PKU64001.1"/>
    <property type="molecule type" value="Genomic_DNA"/>
</dbReference>
<feature type="domain" description="GPI-anchored protein LLG1-like" evidence="3">
    <location>
        <begin position="53"/>
        <end position="130"/>
    </location>
</feature>
<dbReference type="InterPro" id="IPR058888">
    <property type="entry name" value="LLG1-like"/>
</dbReference>
<reference evidence="4 5" key="2">
    <citation type="journal article" date="2017" name="Nature">
        <title>The Apostasia genome and the evolution of orchids.</title>
        <authorList>
            <person name="Zhang G.Q."/>
            <person name="Liu K.W."/>
            <person name="Li Z."/>
            <person name="Lohaus R."/>
            <person name="Hsiao Y.Y."/>
            <person name="Niu S.C."/>
            <person name="Wang J.Y."/>
            <person name="Lin Y.C."/>
            <person name="Xu Q."/>
            <person name="Chen L.J."/>
            <person name="Yoshida K."/>
            <person name="Fujiwara S."/>
            <person name="Wang Z.W."/>
            <person name="Zhang Y.Q."/>
            <person name="Mitsuda N."/>
            <person name="Wang M."/>
            <person name="Liu G.H."/>
            <person name="Pecoraro L."/>
            <person name="Huang H.X."/>
            <person name="Xiao X.J."/>
            <person name="Lin M."/>
            <person name="Wu X.Y."/>
            <person name="Wu W.L."/>
            <person name="Chen Y.Y."/>
            <person name="Chang S.B."/>
            <person name="Sakamoto S."/>
            <person name="Ohme-Takagi M."/>
            <person name="Yagi M."/>
            <person name="Zeng S.J."/>
            <person name="Shen C.Y."/>
            <person name="Yeh C.M."/>
            <person name="Luo Y.B."/>
            <person name="Tsai W.C."/>
            <person name="Van de Peer Y."/>
            <person name="Liu Z.J."/>
        </authorList>
    </citation>
    <scope>NUCLEOTIDE SEQUENCE [LARGE SCALE GENOMIC DNA]</scope>
    <source>
        <tissue evidence="4">The whole plant</tissue>
    </source>
</reference>
<evidence type="ECO:0000313" key="5">
    <source>
        <dbReference type="Proteomes" id="UP000233837"/>
    </source>
</evidence>
<dbReference type="STRING" id="906689.A0A2I0VKS3"/>
<dbReference type="PROSITE" id="PS51318">
    <property type="entry name" value="TAT"/>
    <property type="match status" value="1"/>
</dbReference>
<evidence type="ECO:0000256" key="1">
    <source>
        <dbReference type="SAM" id="Phobius"/>
    </source>
</evidence>
<dbReference type="InterPro" id="IPR039307">
    <property type="entry name" value="LORELEI-like"/>
</dbReference>
<evidence type="ECO:0000256" key="2">
    <source>
        <dbReference type="SAM" id="SignalP"/>
    </source>
</evidence>
<dbReference type="Pfam" id="PF26578">
    <property type="entry name" value="LLG1"/>
    <property type="match status" value="1"/>
</dbReference>
<feature type="transmembrane region" description="Helical" evidence="1">
    <location>
        <begin position="149"/>
        <end position="169"/>
    </location>
</feature>
<dbReference type="PANTHER" id="PTHR31533:SF35">
    <property type="entry name" value="GPI-ANCHORED PROTEIN LLG2-RELATED"/>
    <property type="match status" value="1"/>
</dbReference>
<proteinExistence type="predicted"/>
<keyword evidence="1" id="KW-0472">Membrane</keyword>
<protein>
    <submittedName>
        <fullName evidence="4">GPI-anchored protein LORELEI</fullName>
    </submittedName>
</protein>
<reference evidence="4 5" key="1">
    <citation type="journal article" date="2016" name="Sci. Rep.">
        <title>The Dendrobium catenatum Lindl. genome sequence provides insights into polysaccharide synthase, floral development and adaptive evolution.</title>
        <authorList>
            <person name="Zhang G.Q."/>
            <person name="Xu Q."/>
            <person name="Bian C."/>
            <person name="Tsai W.C."/>
            <person name="Yeh C.M."/>
            <person name="Liu K.W."/>
            <person name="Yoshida K."/>
            <person name="Zhang L.S."/>
            <person name="Chang S.B."/>
            <person name="Chen F."/>
            <person name="Shi Y."/>
            <person name="Su Y.Y."/>
            <person name="Zhang Y.Q."/>
            <person name="Chen L.J."/>
            <person name="Yin Y."/>
            <person name="Lin M."/>
            <person name="Huang H."/>
            <person name="Deng H."/>
            <person name="Wang Z.W."/>
            <person name="Zhu S.L."/>
            <person name="Zhao X."/>
            <person name="Deng C."/>
            <person name="Niu S.C."/>
            <person name="Huang J."/>
            <person name="Wang M."/>
            <person name="Liu G.H."/>
            <person name="Yang H.J."/>
            <person name="Xiao X.J."/>
            <person name="Hsiao Y.Y."/>
            <person name="Wu W.L."/>
            <person name="Chen Y.Y."/>
            <person name="Mitsuda N."/>
            <person name="Ohme-Takagi M."/>
            <person name="Luo Y.B."/>
            <person name="Van de Peer Y."/>
            <person name="Liu Z.J."/>
        </authorList>
    </citation>
    <scope>NUCLEOTIDE SEQUENCE [LARGE SCALE GENOMIC DNA]</scope>
    <source>
        <tissue evidence="4">The whole plant</tissue>
    </source>
</reference>
<dbReference type="PANTHER" id="PTHR31533">
    <property type="entry name" value="GPI-ANCHORED PROTEIN LLG1-RELATED-RELATED"/>
    <property type="match status" value="1"/>
</dbReference>
<dbReference type="AlphaFoldDB" id="A0A2I0VKS3"/>
<feature type="signal peptide" evidence="2">
    <location>
        <begin position="1"/>
        <end position="24"/>
    </location>
</feature>
<evidence type="ECO:0000313" key="4">
    <source>
        <dbReference type="EMBL" id="PKU64001.1"/>
    </source>
</evidence>
<name>A0A2I0VKS3_9ASPA</name>
<keyword evidence="2" id="KW-0732">Signal</keyword>
<dbReference type="OrthoDB" id="585255at2759"/>
<accession>A0A2I0VKS3</accession>
<feature type="chain" id="PRO_5014166804" evidence="2">
    <location>
        <begin position="25"/>
        <end position="172"/>
    </location>
</feature>
<gene>
    <name evidence="4" type="primary">LRE</name>
    <name evidence="4" type="ORF">MA16_Dca012587</name>
</gene>